<dbReference type="InterPro" id="IPR050640">
    <property type="entry name" value="Bact_2-comp_sensor_kinase"/>
</dbReference>
<keyword evidence="15" id="KW-1185">Reference proteome</keyword>
<accession>A0ABU9DP86</accession>
<feature type="transmembrane region" description="Helical" evidence="12">
    <location>
        <begin position="21"/>
        <end position="43"/>
    </location>
</feature>
<comment type="caution">
    <text evidence="14">The sequence shown here is derived from an EMBL/GenBank/DDBJ whole genome shotgun (WGS) entry which is preliminary data.</text>
</comment>
<gene>
    <name evidence="14" type="ORF">WMW72_16730</name>
</gene>
<keyword evidence="4" id="KW-1003">Cell membrane</keyword>
<proteinExistence type="predicted"/>
<dbReference type="InterPro" id="IPR033479">
    <property type="entry name" value="dCache_1"/>
</dbReference>
<feature type="domain" description="HAMP" evidence="13">
    <location>
        <begin position="330"/>
        <end position="382"/>
    </location>
</feature>
<dbReference type="PANTHER" id="PTHR34220:SF7">
    <property type="entry name" value="SENSOR HISTIDINE KINASE YPDA"/>
    <property type="match status" value="1"/>
</dbReference>
<dbReference type="EMBL" id="JBBPCC010000010">
    <property type="protein sequence ID" value="MEK8129553.1"/>
    <property type="molecule type" value="Genomic_DNA"/>
</dbReference>
<dbReference type="Pfam" id="PF02743">
    <property type="entry name" value="dCache_1"/>
    <property type="match status" value="1"/>
</dbReference>
<sequence length="603" mass="67375">MNRLWNPIGWFERLWIRNKIIVIYIPLIIVPLLVLGVVSNRMFTDSLIEKTKRNSIDESNLILSQVNSIIQNMESCANILTTDLNRIMSRNPGGADPYETLQFRGQIESQLATDLTIFPDVDSAIFIDSRNLNIFTSYPTRGDKDRAVFGSGMLEQIPPDESFGVNHWLPMQRRDYLVTDPQTPVVTLAKVVADLNTGTPLGTLLLNVKERSISAAYLNMSKGSSSHYFVVDQQGMVISAPETARLLKPLQDDGLNRLLTASGSFSQVVRTDAGNNLVTSVAYDKLGWMLVNVVPMYMLTGDIQKNSWMTALIGAVCLLFGLVGAGMLSRIIARPLLQLTKAMRKVKDGHLDSRSDIQTPDEIGLLSSVFNTMIAQIQGLLQRVETEQRMKKEYELALIHAQIKPHFLYNTLDLIYVLNDLNRIQEARDTTKALADYYRIALSKGKEIITVGEEIKNAADYLAIQHMRYSDVFDFSIQVPRELLHEEIPKLSLQPIVENAIYHGLKTKGSFGHIIIDGFREGAAIVLRVKDDGIGISEEKAGAILRLGSGPHVPSSFGLFSVHERIRLYFGEPFGVTIQSEPGKGTEVRITVPIDDSRRKAYV</sequence>
<name>A0ABU9DP86_9BACL</name>
<feature type="transmembrane region" description="Helical" evidence="12">
    <location>
        <begin position="308"/>
        <end position="333"/>
    </location>
</feature>
<evidence type="ECO:0000256" key="12">
    <source>
        <dbReference type="SAM" id="Phobius"/>
    </source>
</evidence>
<dbReference type="PRINTS" id="PR00344">
    <property type="entry name" value="BCTRLSENSOR"/>
</dbReference>
<evidence type="ECO:0000256" key="3">
    <source>
        <dbReference type="ARBA" id="ARBA00012438"/>
    </source>
</evidence>
<dbReference type="PROSITE" id="PS50885">
    <property type="entry name" value="HAMP"/>
    <property type="match status" value="1"/>
</dbReference>
<organism evidence="14 15">
    <name type="scientific">Paenibacillus filicis</name>
    <dbReference type="NCBI Taxonomy" id="669464"/>
    <lineage>
        <taxon>Bacteria</taxon>
        <taxon>Bacillati</taxon>
        <taxon>Bacillota</taxon>
        <taxon>Bacilli</taxon>
        <taxon>Bacillales</taxon>
        <taxon>Paenibacillaceae</taxon>
        <taxon>Paenibacillus</taxon>
    </lineage>
</organism>
<comment type="catalytic activity">
    <reaction evidence="1">
        <text>ATP + protein L-histidine = ADP + protein N-phospho-L-histidine.</text>
        <dbReference type="EC" id="2.7.13.3"/>
    </reaction>
</comment>
<evidence type="ECO:0000256" key="8">
    <source>
        <dbReference type="ARBA" id="ARBA00022777"/>
    </source>
</evidence>
<keyword evidence="7 12" id="KW-0812">Transmembrane</keyword>
<evidence type="ECO:0000256" key="1">
    <source>
        <dbReference type="ARBA" id="ARBA00000085"/>
    </source>
</evidence>
<dbReference type="Proteomes" id="UP001469365">
    <property type="component" value="Unassembled WGS sequence"/>
</dbReference>
<evidence type="ECO:0000256" key="9">
    <source>
        <dbReference type="ARBA" id="ARBA00022989"/>
    </source>
</evidence>
<reference evidence="14 15" key="1">
    <citation type="submission" date="2024-04" db="EMBL/GenBank/DDBJ databases">
        <title>draft genome sequnece of Paenibacillus filicis.</title>
        <authorList>
            <person name="Kim D.-U."/>
        </authorList>
    </citation>
    <scope>NUCLEOTIDE SEQUENCE [LARGE SCALE GENOMIC DNA]</scope>
    <source>
        <strain evidence="14 15">KACC14197</strain>
    </source>
</reference>
<keyword evidence="6 14" id="KW-0808">Transferase</keyword>
<evidence type="ECO:0000256" key="2">
    <source>
        <dbReference type="ARBA" id="ARBA00004651"/>
    </source>
</evidence>
<dbReference type="EC" id="2.7.13.3" evidence="3"/>
<dbReference type="InterPro" id="IPR004358">
    <property type="entry name" value="Sig_transdc_His_kin-like_C"/>
</dbReference>
<dbReference type="InterPro" id="IPR003660">
    <property type="entry name" value="HAMP_dom"/>
</dbReference>
<evidence type="ECO:0000256" key="6">
    <source>
        <dbReference type="ARBA" id="ARBA00022679"/>
    </source>
</evidence>
<dbReference type="SUPFAM" id="SSF55874">
    <property type="entry name" value="ATPase domain of HSP90 chaperone/DNA topoisomerase II/histidine kinase"/>
    <property type="match status" value="1"/>
</dbReference>
<evidence type="ECO:0000256" key="5">
    <source>
        <dbReference type="ARBA" id="ARBA00022553"/>
    </source>
</evidence>
<keyword evidence="9 12" id="KW-1133">Transmembrane helix</keyword>
<dbReference type="SMART" id="SM00387">
    <property type="entry name" value="HATPase_c"/>
    <property type="match status" value="1"/>
</dbReference>
<evidence type="ECO:0000313" key="14">
    <source>
        <dbReference type="EMBL" id="MEK8129553.1"/>
    </source>
</evidence>
<dbReference type="SUPFAM" id="SSF158472">
    <property type="entry name" value="HAMP domain-like"/>
    <property type="match status" value="1"/>
</dbReference>
<dbReference type="Pfam" id="PF02518">
    <property type="entry name" value="HATPase_c"/>
    <property type="match status" value="1"/>
</dbReference>
<comment type="subcellular location">
    <subcellularLocation>
        <location evidence="2">Cell membrane</location>
        <topology evidence="2">Multi-pass membrane protein</topology>
    </subcellularLocation>
</comment>
<dbReference type="SMART" id="SM00304">
    <property type="entry name" value="HAMP"/>
    <property type="match status" value="1"/>
</dbReference>
<evidence type="ECO:0000256" key="10">
    <source>
        <dbReference type="ARBA" id="ARBA00023012"/>
    </source>
</evidence>
<dbReference type="InterPro" id="IPR003594">
    <property type="entry name" value="HATPase_dom"/>
</dbReference>
<keyword evidence="8 14" id="KW-0418">Kinase</keyword>
<dbReference type="RefSeq" id="WP_341416662.1">
    <property type="nucleotide sequence ID" value="NZ_JBBPCC010000010.1"/>
</dbReference>
<dbReference type="Pfam" id="PF06580">
    <property type="entry name" value="His_kinase"/>
    <property type="match status" value="1"/>
</dbReference>
<dbReference type="PANTHER" id="PTHR34220">
    <property type="entry name" value="SENSOR HISTIDINE KINASE YPDA"/>
    <property type="match status" value="1"/>
</dbReference>
<evidence type="ECO:0000256" key="7">
    <source>
        <dbReference type="ARBA" id="ARBA00022692"/>
    </source>
</evidence>
<evidence type="ECO:0000256" key="11">
    <source>
        <dbReference type="ARBA" id="ARBA00023136"/>
    </source>
</evidence>
<evidence type="ECO:0000259" key="13">
    <source>
        <dbReference type="PROSITE" id="PS50885"/>
    </source>
</evidence>
<keyword evidence="10" id="KW-0902">Two-component regulatory system</keyword>
<dbReference type="Pfam" id="PF00672">
    <property type="entry name" value="HAMP"/>
    <property type="match status" value="1"/>
</dbReference>
<protein>
    <recommendedName>
        <fullName evidence="3">histidine kinase</fullName>
        <ecNumber evidence="3">2.7.13.3</ecNumber>
    </recommendedName>
</protein>
<dbReference type="CDD" id="cd06225">
    <property type="entry name" value="HAMP"/>
    <property type="match status" value="1"/>
</dbReference>
<keyword evidence="11 12" id="KW-0472">Membrane</keyword>
<dbReference type="GO" id="GO:0004673">
    <property type="term" value="F:protein histidine kinase activity"/>
    <property type="evidence" value="ECO:0007669"/>
    <property type="project" value="UniProtKB-EC"/>
</dbReference>
<dbReference type="Gene3D" id="3.30.565.10">
    <property type="entry name" value="Histidine kinase-like ATPase, C-terminal domain"/>
    <property type="match status" value="1"/>
</dbReference>
<evidence type="ECO:0000313" key="15">
    <source>
        <dbReference type="Proteomes" id="UP001469365"/>
    </source>
</evidence>
<keyword evidence="5" id="KW-0597">Phosphoprotein</keyword>
<dbReference type="InterPro" id="IPR036890">
    <property type="entry name" value="HATPase_C_sf"/>
</dbReference>
<dbReference type="Gene3D" id="6.10.340.10">
    <property type="match status" value="1"/>
</dbReference>
<dbReference type="Gene3D" id="3.30.450.20">
    <property type="entry name" value="PAS domain"/>
    <property type="match status" value="1"/>
</dbReference>
<dbReference type="InterPro" id="IPR010559">
    <property type="entry name" value="Sig_transdc_His_kin_internal"/>
</dbReference>
<evidence type="ECO:0000256" key="4">
    <source>
        <dbReference type="ARBA" id="ARBA00022475"/>
    </source>
</evidence>